<feature type="chain" id="PRO_5042938753" evidence="1">
    <location>
        <begin position="24"/>
        <end position="146"/>
    </location>
</feature>
<organism evidence="2 3">
    <name type="scientific">Rubellicoccus peritrichatus</name>
    <dbReference type="NCBI Taxonomy" id="3080537"/>
    <lineage>
        <taxon>Bacteria</taxon>
        <taxon>Pseudomonadati</taxon>
        <taxon>Verrucomicrobiota</taxon>
        <taxon>Opitutia</taxon>
        <taxon>Puniceicoccales</taxon>
        <taxon>Cerasicoccaceae</taxon>
        <taxon>Rubellicoccus</taxon>
    </lineage>
</organism>
<reference evidence="2 3" key="1">
    <citation type="submission" date="2023-10" db="EMBL/GenBank/DDBJ databases">
        <title>Rubellicoccus peritrichatus gen. nov., sp. nov., isolated from an algae of coral reef tank.</title>
        <authorList>
            <person name="Luo J."/>
        </authorList>
    </citation>
    <scope>NUCLEOTIDE SEQUENCE [LARGE SCALE GENOMIC DNA]</scope>
    <source>
        <strain evidence="2 3">CR14</strain>
    </source>
</reference>
<evidence type="ECO:0000313" key="2">
    <source>
        <dbReference type="EMBL" id="WOO40332.1"/>
    </source>
</evidence>
<evidence type="ECO:0000256" key="1">
    <source>
        <dbReference type="SAM" id="SignalP"/>
    </source>
</evidence>
<keyword evidence="1" id="KW-0732">Signal</keyword>
<protein>
    <submittedName>
        <fullName evidence="2">Uncharacterized protein</fullName>
    </submittedName>
</protein>
<dbReference type="RefSeq" id="WP_317832523.1">
    <property type="nucleotide sequence ID" value="NZ_CP136920.1"/>
</dbReference>
<dbReference type="AlphaFoldDB" id="A0AAQ3L7Y4"/>
<gene>
    <name evidence="2" type="ORF">RZN69_17065</name>
</gene>
<dbReference type="Proteomes" id="UP001304300">
    <property type="component" value="Chromosome"/>
</dbReference>
<dbReference type="EMBL" id="CP136920">
    <property type="protein sequence ID" value="WOO40332.1"/>
    <property type="molecule type" value="Genomic_DNA"/>
</dbReference>
<evidence type="ECO:0000313" key="3">
    <source>
        <dbReference type="Proteomes" id="UP001304300"/>
    </source>
</evidence>
<keyword evidence="3" id="KW-1185">Reference proteome</keyword>
<dbReference type="KEGG" id="puo:RZN69_17065"/>
<sequence length="146" mass="15669">MSINKKILCTVLMAVTSWSIMNARTFIEFKETSDIIAPTVLDSFLGNWQGVDGKELISVVSVTKNGLAKAVVSNPDPISVKKASIEEIAGVIPALLIDIEEEGKVVGQYSLILEDGALVGTFDDVKTGKSLDVIFKPSVLSSKFHS</sequence>
<name>A0AAQ3L7Y4_9BACT</name>
<accession>A0AAQ3L7Y4</accession>
<proteinExistence type="predicted"/>
<feature type="signal peptide" evidence="1">
    <location>
        <begin position="1"/>
        <end position="23"/>
    </location>
</feature>